<dbReference type="InterPro" id="IPR002938">
    <property type="entry name" value="FAD-bd"/>
</dbReference>
<dbReference type="PANTHER" id="PTHR43747:SF1">
    <property type="entry name" value="SLR1998 PROTEIN"/>
    <property type="match status" value="1"/>
</dbReference>
<dbReference type="SUPFAM" id="SSF51905">
    <property type="entry name" value="FAD/NAD(P)-binding domain"/>
    <property type="match status" value="1"/>
</dbReference>
<dbReference type="InterPro" id="IPR036188">
    <property type="entry name" value="FAD/NAD-bd_sf"/>
</dbReference>
<dbReference type="PANTHER" id="PTHR43747">
    <property type="entry name" value="FAD-BINDING PROTEIN"/>
    <property type="match status" value="1"/>
</dbReference>
<dbReference type="Gene3D" id="3.30.9.100">
    <property type="match status" value="1"/>
</dbReference>
<dbReference type="EMBL" id="LT629750">
    <property type="protein sequence ID" value="SDT08281.1"/>
    <property type="molecule type" value="Genomic_DNA"/>
</dbReference>
<feature type="domain" description="FAD-binding" evidence="1">
    <location>
        <begin position="2"/>
        <end position="316"/>
    </location>
</feature>
<dbReference type="Gene3D" id="3.50.50.60">
    <property type="entry name" value="FAD/NAD(P)-binding domain"/>
    <property type="match status" value="1"/>
</dbReference>
<dbReference type="AlphaFoldDB" id="A0A1H1XGM1"/>
<reference evidence="3" key="1">
    <citation type="submission" date="2016-10" db="EMBL/GenBank/DDBJ databases">
        <authorList>
            <person name="Varghese N."/>
            <person name="Submissions S."/>
        </authorList>
    </citation>
    <scope>NUCLEOTIDE SEQUENCE [LARGE SCALE GENOMIC DNA]</scope>
    <source>
        <strain evidence="3">GAS369</strain>
    </source>
</reference>
<gene>
    <name evidence="2" type="ORF">SAMN05444158_4314</name>
</gene>
<keyword evidence="3" id="KW-1185">Reference proteome</keyword>
<sequence>MVGGGLAGCATAISLARRNVSVCLLHLMPARPQLAVGESVPPDVRKVLRELGLWEKFLEQRHEPSLGSCSAWGGTDLGYNDFVLNPHGCGWHLDRTRLDALLLDQANSCGVALFPISRFALLESASDGSTVLKTVAQDGAERRLTARYVVDASGSRSVVARQMGARQVVLDRLSFVYGIFDEPKAAITSQLTLLEAQELGWWYSARLPGTKLAVAFASDASIVRDHSLAREREWLALLSKTRHLAQMIEGYRLKDIVVRVAPTFRLDRVAGANWLAVGDAAAACDPICSQGIMNALEDGIRAAAAILDALNGHPDSKEHYAKYLDVRYTDYLANRNYFYGLERRWSESSFWTRRLSRNEKAPFSAERTISAAIPLVEFLEGSSYAR</sequence>
<dbReference type="GO" id="GO:0071949">
    <property type="term" value="F:FAD binding"/>
    <property type="evidence" value="ECO:0007669"/>
    <property type="project" value="InterPro"/>
</dbReference>
<dbReference type="InterPro" id="IPR050816">
    <property type="entry name" value="Flavin-dep_Halogenase_NPB"/>
</dbReference>
<evidence type="ECO:0000313" key="3">
    <source>
        <dbReference type="Proteomes" id="UP000243904"/>
    </source>
</evidence>
<evidence type="ECO:0000259" key="1">
    <source>
        <dbReference type="Pfam" id="PF01494"/>
    </source>
</evidence>
<proteinExistence type="predicted"/>
<protein>
    <submittedName>
        <fullName evidence="2">Dehydrogenase (Flavoprotein)</fullName>
    </submittedName>
</protein>
<dbReference type="Proteomes" id="UP000243904">
    <property type="component" value="Chromosome I"/>
</dbReference>
<dbReference type="Pfam" id="PF01494">
    <property type="entry name" value="FAD_binding_3"/>
    <property type="match status" value="1"/>
</dbReference>
<organism evidence="2 3">
    <name type="scientific">Bradyrhizobium canariense</name>
    <dbReference type="NCBI Taxonomy" id="255045"/>
    <lineage>
        <taxon>Bacteria</taxon>
        <taxon>Pseudomonadati</taxon>
        <taxon>Pseudomonadota</taxon>
        <taxon>Alphaproteobacteria</taxon>
        <taxon>Hyphomicrobiales</taxon>
        <taxon>Nitrobacteraceae</taxon>
        <taxon>Bradyrhizobium</taxon>
    </lineage>
</organism>
<name>A0A1H1XGM1_9BRAD</name>
<evidence type="ECO:0000313" key="2">
    <source>
        <dbReference type="EMBL" id="SDT08281.1"/>
    </source>
</evidence>
<accession>A0A1H1XGM1</accession>